<dbReference type="Pfam" id="PF10012">
    <property type="entry name" value="DUF2255"/>
    <property type="match status" value="1"/>
</dbReference>
<comment type="caution">
    <text evidence="1">The sequence shown here is derived from an EMBL/GenBank/DDBJ whole genome shotgun (WGS) entry which is preliminary data.</text>
</comment>
<evidence type="ECO:0000313" key="2">
    <source>
        <dbReference type="Proteomes" id="UP000603200"/>
    </source>
</evidence>
<organism evidence="1 2">
    <name type="scientific">Winogradskya humida</name>
    <dbReference type="NCBI Taxonomy" id="113566"/>
    <lineage>
        <taxon>Bacteria</taxon>
        <taxon>Bacillati</taxon>
        <taxon>Actinomycetota</taxon>
        <taxon>Actinomycetes</taxon>
        <taxon>Micromonosporales</taxon>
        <taxon>Micromonosporaceae</taxon>
        <taxon>Winogradskya</taxon>
    </lineage>
</organism>
<proteinExistence type="predicted"/>
<dbReference type="Proteomes" id="UP000603200">
    <property type="component" value="Unassembled WGS sequence"/>
</dbReference>
<evidence type="ECO:0000313" key="1">
    <source>
        <dbReference type="EMBL" id="GIE17619.1"/>
    </source>
</evidence>
<dbReference type="EMBL" id="BOMN01000010">
    <property type="protein sequence ID" value="GIE17619.1"/>
    <property type="molecule type" value="Genomic_DNA"/>
</dbReference>
<gene>
    <name evidence="1" type="ORF">Ahu01nite_007210</name>
</gene>
<reference evidence="1 2" key="1">
    <citation type="submission" date="2021-01" db="EMBL/GenBank/DDBJ databases">
        <title>Whole genome shotgun sequence of Actinoplanes humidus NBRC 14915.</title>
        <authorList>
            <person name="Komaki H."/>
            <person name="Tamura T."/>
        </authorList>
    </citation>
    <scope>NUCLEOTIDE SEQUENCE [LARGE SCALE GENOMIC DNA]</scope>
    <source>
        <strain evidence="1 2">NBRC 14915</strain>
    </source>
</reference>
<keyword evidence="2" id="KW-1185">Reference proteome</keyword>
<protein>
    <recommendedName>
        <fullName evidence="3">DUF2255 family protein</fullName>
    </recommendedName>
</protein>
<dbReference type="RefSeq" id="WP_203834895.1">
    <property type="nucleotide sequence ID" value="NZ_BAAATV010000001.1"/>
</dbReference>
<evidence type="ECO:0008006" key="3">
    <source>
        <dbReference type="Google" id="ProtNLM"/>
    </source>
</evidence>
<accession>A0ABQ3ZGC6</accession>
<dbReference type="InterPro" id="IPR016888">
    <property type="entry name" value="UCP028498"/>
</dbReference>
<name>A0ABQ3ZGC6_9ACTN</name>
<sequence length="124" mass="13556">MTTWSSEELTAIGDADELRIASRRTDGTLRAYVIIWVVRFGDDLYVRSAYGSDNPWFRRAKASGAGRIQAGGVERDVAFGEAAPGVHDEIDKAYHLKYDRYGAKIVNTVVGPQAAAVTVRLLPA</sequence>